<evidence type="ECO:0000256" key="1">
    <source>
        <dbReference type="SAM" id="MobiDB-lite"/>
    </source>
</evidence>
<reference evidence="3" key="2">
    <citation type="submission" date="2012-02" db="EMBL/GenBank/DDBJ databases">
        <title>Complete genome sequence of Blastococcus saxobsidens strain DD2.</title>
        <authorList>
            <person name="Genoscope."/>
        </authorList>
    </citation>
    <scope>NUCLEOTIDE SEQUENCE [LARGE SCALE GENOMIC DNA]</scope>
    <source>
        <strain evidence="3">DD2</strain>
    </source>
</reference>
<dbReference type="Proteomes" id="UP000007517">
    <property type="component" value="Chromosome"/>
</dbReference>
<dbReference type="EMBL" id="FO117623">
    <property type="protein sequence ID" value="CCG04260.1"/>
    <property type="molecule type" value="Genomic_DNA"/>
</dbReference>
<dbReference type="AlphaFoldDB" id="H6RS66"/>
<evidence type="ECO:0008006" key="4">
    <source>
        <dbReference type="Google" id="ProtNLM"/>
    </source>
</evidence>
<dbReference type="Gene3D" id="3.10.129.10">
    <property type="entry name" value="Hotdog Thioesterase"/>
    <property type="match status" value="1"/>
</dbReference>
<gene>
    <name evidence="2" type="ordered locus">BLASA_3392</name>
</gene>
<evidence type="ECO:0000313" key="2">
    <source>
        <dbReference type="EMBL" id="CCG04260.1"/>
    </source>
</evidence>
<dbReference type="KEGG" id="bsd:BLASA_3392"/>
<dbReference type="eggNOG" id="COG2050">
    <property type="taxonomic scope" value="Bacteria"/>
</dbReference>
<keyword evidence="3" id="KW-1185">Reference proteome</keyword>
<evidence type="ECO:0000313" key="3">
    <source>
        <dbReference type="Proteomes" id="UP000007517"/>
    </source>
</evidence>
<accession>H6RS66</accession>
<protein>
    <recommendedName>
        <fullName evidence="4">Thioesterase domain-containing protein</fullName>
    </recommendedName>
</protein>
<proteinExistence type="predicted"/>
<dbReference type="HOGENOM" id="CLU_1841263_0_0_11"/>
<reference evidence="2 3" key="1">
    <citation type="journal article" date="2012" name="J. Bacteriol.">
        <title>Genome Sequence of Blastococcus saxobsidens DD2, a Stone-Inhabiting Bacterium.</title>
        <authorList>
            <person name="Chouaia B."/>
            <person name="Crotti E."/>
            <person name="Brusetti L."/>
            <person name="Daffonchio D."/>
            <person name="Essoussi I."/>
            <person name="Nouioui I."/>
            <person name="Sbissi I."/>
            <person name="Ghodhbane-Gtari F."/>
            <person name="Gtari M."/>
            <person name="Vacherie B."/>
            <person name="Barbe V."/>
            <person name="Medigue C."/>
            <person name="Gury J."/>
            <person name="Pujic P."/>
            <person name="Normand P."/>
        </authorList>
    </citation>
    <scope>NUCLEOTIDE SEQUENCE [LARGE SCALE GENOMIC DNA]</scope>
    <source>
        <strain evidence="2 3">DD2</strain>
    </source>
</reference>
<sequence length="139" mass="14160">MLVRPRPTRLLAVGLSGVGLAGLLVVGRGLAGLTGRPVGRGAVRSGVAHEGSCAVAGSRASSPILSHPVGRRTREAPDPVAGRQRSTATAPPVPGTPGRLEVSARLRTRGEHLTVCEADVAQDGKSLVHAVATFALLTR</sequence>
<organism evidence="2 3">
    <name type="scientific">Blastococcus saxobsidens (strain DD2)</name>
    <dbReference type="NCBI Taxonomy" id="1146883"/>
    <lineage>
        <taxon>Bacteria</taxon>
        <taxon>Bacillati</taxon>
        <taxon>Actinomycetota</taxon>
        <taxon>Actinomycetes</taxon>
        <taxon>Geodermatophilales</taxon>
        <taxon>Geodermatophilaceae</taxon>
        <taxon>Blastococcus</taxon>
    </lineage>
</organism>
<name>H6RS66_BLASD</name>
<feature type="region of interest" description="Disordered" evidence="1">
    <location>
        <begin position="58"/>
        <end position="99"/>
    </location>
</feature>